<accession>A0A4Y4DXE2</accession>
<dbReference type="Gene3D" id="1.10.287.1490">
    <property type="match status" value="1"/>
</dbReference>
<dbReference type="AlphaFoldDB" id="A0A4Y4DXE2"/>
<comment type="caution">
    <text evidence="2">The sequence shown here is derived from an EMBL/GenBank/DDBJ whole genome shotgun (WGS) entry which is preliminary data.</text>
</comment>
<evidence type="ECO:0000313" key="3">
    <source>
        <dbReference type="Proteomes" id="UP000316659"/>
    </source>
</evidence>
<feature type="region of interest" description="Disordered" evidence="1">
    <location>
        <begin position="190"/>
        <end position="267"/>
    </location>
</feature>
<dbReference type="RefSeq" id="WP_141388924.1">
    <property type="nucleotide sequence ID" value="NZ_BJNZ01000006.1"/>
</dbReference>
<protein>
    <submittedName>
        <fullName evidence="2">Uncharacterized protein</fullName>
    </submittedName>
</protein>
<reference evidence="2 3" key="1">
    <citation type="submission" date="2019-06" db="EMBL/GenBank/DDBJ databases">
        <title>Whole genome shotgun sequence of Cellulosimicrobium cellulans NBRC 15516.</title>
        <authorList>
            <person name="Hosoyama A."/>
            <person name="Uohara A."/>
            <person name="Ohji S."/>
            <person name="Ichikawa N."/>
        </authorList>
    </citation>
    <scope>NUCLEOTIDE SEQUENCE [LARGE SCALE GENOMIC DNA]</scope>
    <source>
        <strain evidence="2 3">NBRC 15516</strain>
    </source>
</reference>
<evidence type="ECO:0000256" key="1">
    <source>
        <dbReference type="SAM" id="MobiDB-lite"/>
    </source>
</evidence>
<organism evidence="2 3">
    <name type="scientific">Cellulosimicrobium cellulans</name>
    <name type="common">Arthrobacter luteus</name>
    <dbReference type="NCBI Taxonomy" id="1710"/>
    <lineage>
        <taxon>Bacteria</taxon>
        <taxon>Bacillati</taxon>
        <taxon>Actinomycetota</taxon>
        <taxon>Actinomycetes</taxon>
        <taxon>Micrococcales</taxon>
        <taxon>Promicromonosporaceae</taxon>
        <taxon>Cellulosimicrobium</taxon>
    </lineage>
</organism>
<gene>
    <name evidence="2" type="ORF">CCE02nite_13820</name>
</gene>
<evidence type="ECO:0000313" key="2">
    <source>
        <dbReference type="EMBL" id="GED09383.1"/>
    </source>
</evidence>
<dbReference type="Proteomes" id="UP000316659">
    <property type="component" value="Unassembled WGS sequence"/>
</dbReference>
<feature type="compositionally biased region" description="Low complexity" evidence="1">
    <location>
        <begin position="206"/>
        <end position="223"/>
    </location>
</feature>
<name>A0A4Y4DXE2_CELCE</name>
<feature type="compositionally biased region" description="Basic and acidic residues" evidence="1">
    <location>
        <begin position="238"/>
        <end position="265"/>
    </location>
</feature>
<dbReference type="EMBL" id="BJNZ01000006">
    <property type="protein sequence ID" value="GED09383.1"/>
    <property type="molecule type" value="Genomic_DNA"/>
</dbReference>
<sequence>MSPEGTRGAGGPADAGTDADALVDGLFALPLEQFVVARTAAAKEIKASGDAVGAERVARLAKPTVAAWVVNQVARERPDDVAALVSLGDELRDATTDRDRARIRTLDRLRRERVERVVGELRDAGEVAGRAVSATALDRLAETLTAAVMDPDAGALVRAGRLSQALQHVGFGIVDEGGEPADVVELRARTGGTAGTGGPGTADPETSTTRSGRGARSARADSGPGDGEPPEEDAVAAAEREVEATAAEVDRLEAERDEADTRVRAASDAVGQVEEELGRVEDELARLADEREDLRARLAEARDAATAAQESLDGVDARLDAAEERAAAARKTRRTARRG</sequence>
<proteinExistence type="predicted"/>